<proteinExistence type="predicted"/>
<dbReference type="Gene3D" id="3.30.2320.10">
    <property type="entry name" value="hypothetical protein PF0899 domain"/>
    <property type="match status" value="1"/>
</dbReference>
<evidence type="ECO:0000256" key="1">
    <source>
        <dbReference type="ARBA" id="ARBA00004328"/>
    </source>
</evidence>
<sequence>ARKALSEIQGNTDEKRAAELEKRHDALMSEFDDLDAQIRRHERTGMAERVEGSYRSGFLDRDDDERRARLRPNAGDGEGGGVDNGFSDVEAADADTVPALRSGQSFGKYLREKRGLDYDEEKDLRGLTTGGYLRSMFLGAKTDVERRALAEGSDSAGGYTVPEALSAQWIDRMRAASSVFRAGALTVPLESNVNHIAKVATDPVPTWRLENSTVSETEPTFTRVTFTPKSLAVMITVSRELLQDSLNIGLILPDILASAMAQEIDRVALFGSGTGAEPRGVANFAGLTSNAFAGGPLTSYAPLIKARTALRTVNSDVTAYIMSPRDDGQLAELVDTTGQPINMPPAIARTPMLVTSKVPTNLGAEEDESIILAGEWSRLMIGIRSELQIEVLREAFATKHQYAFVAHLRADIAAEHEAAFTKLSGKIMSEIEKIGDDIEDGMAKYTAAMGNAARVSAEAVTRAQMDAASKFPVTVRTDRQQAQWISARIDRRKRRLQIVPEDLPSFEAANGGAYAALRALTNGDWTIDLVRKVLAFASLPADERKNLAKLTKFAGVMGVSSLAITVPVWLDDTLSMKPPAPLAGLAALILTAALFGIPDAEAV</sequence>
<dbReference type="Proteomes" id="UP000601435">
    <property type="component" value="Unassembled WGS sequence"/>
</dbReference>
<dbReference type="EMBL" id="CAJNJA010038879">
    <property type="protein sequence ID" value="CAE7751365.1"/>
    <property type="molecule type" value="Genomic_DNA"/>
</dbReference>
<evidence type="ECO:0000259" key="3">
    <source>
        <dbReference type="Pfam" id="PF05065"/>
    </source>
</evidence>
<dbReference type="NCBIfam" id="TIGR01554">
    <property type="entry name" value="major_cap_HK97"/>
    <property type="match status" value="1"/>
</dbReference>
<gene>
    <name evidence="4" type="ORF">SNEC2469_LOCUS21784</name>
</gene>
<evidence type="ECO:0000256" key="2">
    <source>
        <dbReference type="SAM" id="MobiDB-lite"/>
    </source>
</evidence>
<dbReference type="Pfam" id="PF05065">
    <property type="entry name" value="Phage_capsid"/>
    <property type="match status" value="1"/>
</dbReference>
<feature type="compositionally biased region" description="Basic and acidic residues" evidence="2">
    <location>
        <begin position="43"/>
        <end position="67"/>
    </location>
</feature>
<name>A0A812Y0T0_9DINO</name>
<comment type="subcellular location">
    <subcellularLocation>
        <location evidence="1">Virion</location>
    </subcellularLocation>
</comment>
<dbReference type="AlphaFoldDB" id="A0A812Y0T0"/>
<keyword evidence="5" id="KW-1185">Reference proteome</keyword>
<feature type="non-terminal residue" evidence="4">
    <location>
        <position position="603"/>
    </location>
</feature>
<evidence type="ECO:0000313" key="4">
    <source>
        <dbReference type="EMBL" id="CAE7751365.1"/>
    </source>
</evidence>
<dbReference type="InterPro" id="IPR054612">
    <property type="entry name" value="Phage_capsid-like_C"/>
</dbReference>
<protein>
    <recommendedName>
        <fullName evidence="3">Phage capsid-like C-terminal domain-containing protein</fullName>
    </recommendedName>
</protein>
<feature type="domain" description="Phage capsid-like C-terminal" evidence="3">
    <location>
        <begin position="157"/>
        <end position="424"/>
    </location>
</feature>
<evidence type="ECO:0000313" key="5">
    <source>
        <dbReference type="Proteomes" id="UP000601435"/>
    </source>
</evidence>
<reference evidence="4" key="1">
    <citation type="submission" date="2021-02" db="EMBL/GenBank/DDBJ databases">
        <authorList>
            <person name="Dougan E. K."/>
            <person name="Rhodes N."/>
            <person name="Thang M."/>
            <person name="Chan C."/>
        </authorList>
    </citation>
    <scope>NUCLEOTIDE SEQUENCE</scope>
</reference>
<feature type="region of interest" description="Disordered" evidence="2">
    <location>
        <begin position="43"/>
        <end position="83"/>
    </location>
</feature>
<dbReference type="Gene3D" id="3.30.2400.10">
    <property type="entry name" value="Major capsid protein gp5"/>
    <property type="match status" value="1"/>
</dbReference>
<feature type="non-terminal residue" evidence="4">
    <location>
        <position position="1"/>
    </location>
</feature>
<accession>A0A812Y0T0</accession>
<organism evidence="4 5">
    <name type="scientific">Symbiodinium necroappetens</name>
    <dbReference type="NCBI Taxonomy" id="1628268"/>
    <lineage>
        <taxon>Eukaryota</taxon>
        <taxon>Sar</taxon>
        <taxon>Alveolata</taxon>
        <taxon>Dinophyceae</taxon>
        <taxon>Suessiales</taxon>
        <taxon>Symbiodiniaceae</taxon>
        <taxon>Symbiodinium</taxon>
    </lineage>
</organism>
<comment type="caution">
    <text evidence="4">The sequence shown here is derived from an EMBL/GenBank/DDBJ whole genome shotgun (WGS) entry which is preliminary data.</text>
</comment>
<dbReference type="InterPro" id="IPR024455">
    <property type="entry name" value="Phage_capsid"/>
</dbReference>
<dbReference type="SUPFAM" id="SSF56563">
    <property type="entry name" value="Major capsid protein gp5"/>
    <property type="match status" value="1"/>
</dbReference>